<dbReference type="InterPro" id="IPR011079">
    <property type="entry name" value="Ala_racemase_C"/>
</dbReference>
<keyword evidence="6 7" id="KW-0413">Isomerase</keyword>
<organism evidence="11 12">
    <name type="scientific">Hasllibacter halocynthiae</name>
    <dbReference type="NCBI Taxonomy" id="595589"/>
    <lineage>
        <taxon>Bacteria</taxon>
        <taxon>Pseudomonadati</taxon>
        <taxon>Pseudomonadota</taxon>
        <taxon>Alphaproteobacteria</taxon>
        <taxon>Rhodobacterales</taxon>
        <taxon>Roseobacteraceae</taxon>
        <taxon>Hasllibacter</taxon>
    </lineage>
</organism>
<dbReference type="Gene3D" id="3.20.20.10">
    <property type="entry name" value="Alanine racemase"/>
    <property type="match status" value="1"/>
</dbReference>
<dbReference type="GO" id="GO:0008784">
    <property type="term" value="F:alanine racemase activity"/>
    <property type="evidence" value="ECO:0007669"/>
    <property type="project" value="UniProtKB-UniRule"/>
</dbReference>
<dbReference type="Pfam" id="PF01168">
    <property type="entry name" value="Ala_racemase_N"/>
    <property type="match status" value="1"/>
</dbReference>
<dbReference type="InterPro" id="IPR029066">
    <property type="entry name" value="PLP-binding_barrel"/>
</dbReference>
<feature type="active site" description="Proton acceptor; specific for D-alanine" evidence="7">
    <location>
        <position position="58"/>
    </location>
</feature>
<dbReference type="InterPro" id="IPR000821">
    <property type="entry name" value="Ala_racemase"/>
</dbReference>
<dbReference type="InterPro" id="IPR020622">
    <property type="entry name" value="Ala_racemase_pyridoxalP-BS"/>
</dbReference>
<dbReference type="Gene3D" id="2.40.37.10">
    <property type="entry name" value="Lyase, Ornithine Decarboxylase, Chain A, domain 1"/>
    <property type="match status" value="1"/>
</dbReference>
<comment type="catalytic activity">
    <reaction evidence="1 7">
        <text>L-alanine = D-alanine</text>
        <dbReference type="Rhea" id="RHEA:20249"/>
        <dbReference type="ChEBI" id="CHEBI:57416"/>
        <dbReference type="ChEBI" id="CHEBI:57972"/>
        <dbReference type="EC" id="5.1.1.1"/>
    </reaction>
</comment>
<dbReference type="PANTHER" id="PTHR30511">
    <property type="entry name" value="ALANINE RACEMASE"/>
    <property type="match status" value="1"/>
</dbReference>
<feature type="binding site" evidence="7 9">
    <location>
        <position position="312"/>
    </location>
    <ligand>
        <name>substrate</name>
    </ligand>
</feature>
<dbReference type="SUPFAM" id="SSF50621">
    <property type="entry name" value="Alanine racemase C-terminal domain-like"/>
    <property type="match status" value="1"/>
</dbReference>
<dbReference type="Proteomes" id="UP000238801">
    <property type="component" value="Unassembled WGS sequence"/>
</dbReference>
<evidence type="ECO:0000313" key="12">
    <source>
        <dbReference type="Proteomes" id="UP000238801"/>
    </source>
</evidence>
<dbReference type="GO" id="GO:0005829">
    <property type="term" value="C:cytosol"/>
    <property type="evidence" value="ECO:0007669"/>
    <property type="project" value="TreeGrafter"/>
</dbReference>
<dbReference type="PRINTS" id="PR00992">
    <property type="entry name" value="ALARACEMASE"/>
</dbReference>
<reference evidence="11 12" key="1">
    <citation type="submission" date="2018-03" db="EMBL/GenBank/DDBJ databases">
        <title>Genomic Encyclopedia of Archaeal and Bacterial Type Strains, Phase II (KMG-II): from individual species to whole genera.</title>
        <authorList>
            <person name="Goeker M."/>
        </authorList>
    </citation>
    <scope>NUCLEOTIDE SEQUENCE [LARGE SCALE GENOMIC DNA]</scope>
    <source>
        <strain evidence="11 12">DSM 29318</strain>
    </source>
</reference>
<evidence type="ECO:0000256" key="8">
    <source>
        <dbReference type="PIRSR" id="PIRSR600821-50"/>
    </source>
</evidence>
<dbReference type="SUPFAM" id="SSF51419">
    <property type="entry name" value="PLP-binding barrel"/>
    <property type="match status" value="1"/>
</dbReference>
<dbReference type="GO" id="GO:0030632">
    <property type="term" value="P:D-alanine biosynthetic process"/>
    <property type="evidence" value="ECO:0007669"/>
    <property type="project" value="UniProtKB-UniRule"/>
</dbReference>
<dbReference type="EC" id="5.1.1.1" evidence="4 7"/>
<comment type="cofactor">
    <cofactor evidence="2 7 8">
        <name>pyridoxal 5'-phosphate</name>
        <dbReference type="ChEBI" id="CHEBI:597326"/>
    </cofactor>
</comment>
<comment type="pathway">
    <text evidence="7">Amino-acid biosynthesis; D-alanine biosynthesis; D-alanine from L-alanine: step 1/1.</text>
</comment>
<gene>
    <name evidence="11" type="ORF">BCF33_0944</name>
</gene>
<dbReference type="PANTHER" id="PTHR30511:SF0">
    <property type="entry name" value="ALANINE RACEMASE, CATABOLIC-RELATED"/>
    <property type="match status" value="1"/>
</dbReference>
<keyword evidence="12" id="KW-1185">Reference proteome</keyword>
<comment type="caution">
    <text evidence="11">The sequence shown here is derived from an EMBL/GenBank/DDBJ whole genome shotgun (WGS) entry which is preliminary data.</text>
</comment>
<dbReference type="UniPathway" id="UPA00042">
    <property type="reaction ID" value="UER00497"/>
</dbReference>
<dbReference type="CDD" id="cd00430">
    <property type="entry name" value="PLPDE_III_AR"/>
    <property type="match status" value="1"/>
</dbReference>
<dbReference type="NCBIfam" id="TIGR00492">
    <property type="entry name" value="alr"/>
    <property type="match status" value="1"/>
</dbReference>
<evidence type="ECO:0000256" key="2">
    <source>
        <dbReference type="ARBA" id="ARBA00001933"/>
    </source>
</evidence>
<evidence type="ECO:0000256" key="9">
    <source>
        <dbReference type="PIRSR" id="PIRSR600821-52"/>
    </source>
</evidence>
<feature type="active site" description="Proton acceptor; specific for L-alanine" evidence="7">
    <location>
        <position position="264"/>
    </location>
</feature>
<keyword evidence="5 7" id="KW-0663">Pyridoxal phosphate</keyword>
<comment type="similarity">
    <text evidence="3 7">Belongs to the alanine racemase family.</text>
</comment>
<dbReference type="InterPro" id="IPR009006">
    <property type="entry name" value="Ala_racemase/Decarboxylase_C"/>
</dbReference>
<sequence>MRNPGSHRAADALTPPPRAAKTARMATGTLHIDLGAVRRNWRALDRLSGGAECGAVVKADGYGLGAGPVARALAAEGARTFFVAVASEGAAVRAAAPDARVFVFSGHMAGDAASLRGHGLIPLINSPEQWRRHREALPGHPFGVQVDTGMGRLGLQPSDWAALRGEMTGAALAMSHLACADAPDDPANDAQLRAFRAMTEGMGAPRSLAATGGTLLGPAFRFDLVRPGIGLYGGLPFGGAEPVVRLSVPVVQVRDVPEGAGVGYGMTWRARRPSRIATLSAGYADGLIRAMGNRARLWAGDRAVPLAGRVSMDLLTADVTDLPDVPEALEVLGPHQGVDALAEAAGTIGYEILTALGPRYARRIVGT</sequence>
<evidence type="ECO:0000259" key="10">
    <source>
        <dbReference type="SMART" id="SM01005"/>
    </source>
</evidence>
<feature type="modified residue" description="N6-(pyridoxal phosphate)lysine" evidence="7 8">
    <location>
        <position position="58"/>
    </location>
</feature>
<name>A0A2T0X8Q4_9RHOB</name>
<evidence type="ECO:0000256" key="1">
    <source>
        <dbReference type="ARBA" id="ARBA00000316"/>
    </source>
</evidence>
<dbReference type="SMART" id="SM01005">
    <property type="entry name" value="Ala_racemase_C"/>
    <property type="match status" value="1"/>
</dbReference>
<protein>
    <recommendedName>
        <fullName evidence="4 7">Alanine racemase</fullName>
        <ecNumber evidence="4 7">5.1.1.1</ecNumber>
    </recommendedName>
</protein>
<dbReference type="HAMAP" id="MF_01201">
    <property type="entry name" value="Ala_racemase"/>
    <property type="match status" value="1"/>
</dbReference>
<accession>A0A2T0X8Q4</accession>
<feature type="domain" description="Alanine racemase C-terminal" evidence="10">
    <location>
        <begin position="243"/>
        <end position="365"/>
    </location>
</feature>
<comment type="function">
    <text evidence="7">Catalyzes the interconversion of L-alanine and D-alanine. May also act on other amino acids.</text>
</comment>
<dbReference type="EMBL" id="PVTT01000001">
    <property type="protein sequence ID" value="PRY95326.1"/>
    <property type="molecule type" value="Genomic_DNA"/>
</dbReference>
<dbReference type="GO" id="GO:0030170">
    <property type="term" value="F:pyridoxal phosphate binding"/>
    <property type="evidence" value="ECO:0007669"/>
    <property type="project" value="UniProtKB-UniRule"/>
</dbReference>
<dbReference type="PROSITE" id="PS00395">
    <property type="entry name" value="ALANINE_RACEMASE"/>
    <property type="match status" value="1"/>
</dbReference>
<dbReference type="AlphaFoldDB" id="A0A2T0X8Q4"/>
<evidence type="ECO:0000256" key="5">
    <source>
        <dbReference type="ARBA" id="ARBA00022898"/>
    </source>
</evidence>
<evidence type="ECO:0000256" key="7">
    <source>
        <dbReference type="HAMAP-Rule" id="MF_01201"/>
    </source>
</evidence>
<dbReference type="InterPro" id="IPR001608">
    <property type="entry name" value="Ala_racemase_N"/>
</dbReference>
<feature type="binding site" evidence="7 9">
    <location>
        <position position="152"/>
    </location>
    <ligand>
        <name>substrate</name>
    </ligand>
</feature>
<evidence type="ECO:0000313" key="11">
    <source>
        <dbReference type="EMBL" id="PRY95326.1"/>
    </source>
</evidence>
<evidence type="ECO:0000256" key="3">
    <source>
        <dbReference type="ARBA" id="ARBA00007880"/>
    </source>
</evidence>
<evidence type="ECO:0000256" key="4">
    <source>
        <dbReference type="ARBA" id="ARBA00013089"/>
    </source>
</evidence>
<evidence type="ECO:0000256" key="6">
    <source>
        <dbReference type="ARBA" id="ARBA00023235"/>
    </source>
</evidence>
<dbReference type="Pfam" id="PF00842">
    <property type="entry name" value="Ala_racemase_C"/>
    <property type="match status" value="1"/>
</dbReference>
<proteinExistence type="inferred from homology"/>